<evidence type="ECO:0000259" key="1">
    <source>
        <dbReference type="Pfam" id="PF05362"/>
    </source>
</evidence>
<sequence length="63" mass="7014">MSNVNVVGGGIIEKIYGAKQAVVKEVFLPIDNSQEIPQYEDGVKINLIEDIEEVLDKILIEDK</sequence>
<dbReference type="RefSeq" id="WP_013279248.1">
    <property type="nucleotide sequence ID" value="NC_014378.1"/>
</dbReference>
<dbReference type="GO" id="GO:0006508">
    <property type="term" value="P:proteolysis"/>
    <property type="evidence" value="ECO:0007669"/>
    <property type="project" value="InterPro"/>
</dbReference>
<dbReference type="InterPro" id="IPR008269">
    <property type="entry name" value="Lon_proteolytic"/>
</dbReference>
<dbReference type="GO" id="GO:0004176">
    <property type="term" value="F:ATP-dependent peptidase activity"/>
    <property type="evidence" value="ECO:0007669"/>
    <property type="project" value="InterPro"/>
</dbReference>
<dbReference type="HOGENOM" id="CLU_2875320_0_0_9"/>
<dbReference type="Pfam" id="PF05362">
    <property type="entry name" value="Lon_C"/>
    <property type="match status" value="1"/>
</dbReference>
<dbReference type="Proteomes" id="UP000001661">
    <property type="component" value="Chromosome"/>
</dbReference>
<dbReference type="InterPro" id="IPR014721">
    <property type="entry name" value="Ribsml_uS5_D2-typ_fold_subgr"/>
</dbReference>
<dbReference type="InterPro" id="IPR020568">
    <property type="entry name" value="Ribosomal_Su5_D2-typ_SF"/>
</dbReference>
<evidence type="ECO:0000313" key="2">
    <source>
        <dbReference type="EMBL" id="ADL13807.1"/>
    </source>
</evidence>
<dbReference type="KEGG" id="aar:Acear_2326"/>
<dbReference type="GO" id="GO:0004252">
    <property type="term" value="F:serine-type endopeptidase activity"/>
    <property type="evidence" value="ECO:0007669"/>
    <property type="project" value="InterPro"/>
</dbReference>
<dbReference type="EMBL" id="CP002105">
    <property type="protein sequence ID" value="ADL13807.1"/>
    <property type="molecule type" value="Genomic_DNA"/>
</dbReference>
<dbReference type="STRING" id="574087.Acear_2326"/>
<name>D9QUK6_ACEAZ</name>
<dbReference type="SUPFAM" id="SSF54211">
    <property type="entry name" value="Ribosomal protein S5 domain 2-like"/>
    <property type="match status" value="1"/>
</dbReference>
<dbReference type="eggNOG" id="COG1067">
    <property type="taxonomic scope" value="Bacteria"/>
</dbReference>
<gene>
    <name evidence="2" type="ordered locus">Acear_2326</name>
</gene>
<dbReference type="Gene3D" id="3.30.230.10">
    <property type="match status" value="1"/>
</dbReference>
<keyword evidence="3" id="KW-1185">Reference proteome</keyword>
<feature type="domain" description="Lon proteolytic" evidence="1">
    <location>
        <begin position="9"/>
        <end position="60"/>
    </location>
</feature>
<proteinExistence type="predicted"/>
<dbReference type="AlphaFoldDB" id="D9QUK6"/>
<reference evidence="2 3" key="1">
    <citation type="journal article" date="2010" name="Stand. Genomic Sci.">
        <title>Complete genome sequence of Acetohalobium arabaticum type strain (Z-7288).</title>
        <authorList>
            <person name="Sikorski J."/>
            <person name="Lapidus A."/>
            <person name="Chertkov O."/>
            <person name="Lucas S."/>
            <person name="Copeland A."/>
            <person name="Glavina Del Rio T."/>
            <person name="Nolan M."/>
            <person name="Tice H."/>
            <person name="Cheng J.F."/>
            <person name="Han C."/>
            <person name="Brambilla E."/>
            <person name="Pitluck S."/>
            <person name="Liolios K."/>
            <person name="Ivanova N."/>
            <person name="Mavromatis K."/>
            <person name="Mikhailova N."/>
            <person name="Pati A."/>
            <person name="Bruce D."/>
            <person name="Detter C."/>
            <person name="Tapia R."/>
            <person name="Goodwin L."/>
            <person name="Chen A."/>
            <person name="Palaniappan K."/>
            <person name="Land M."/>
            <person name="Hauser L."/>
            <person name="Chang Y.J."/>
            <person name="Jeffries C.D."/>
            <person name="Rohde M."/>
            <person name="Goker M."/>
            <person name="Spring S."/>
            <person name="Woyke T."/>
            <person name="Bristow J."/>
            <person name="Eisen J.A."/>
            <person name="Markowitz V."/>
            <person name="Hugenholtz P."/>
            <person name="Kyrpides N.C."/>
            <person name="Klenk H.P."/>
        </authorList>
    </citation>
    <scope>NUCLEOTIDE SEQUENCE [LARGE SCALE GENOMIC DNA]</scope>
    <source>
        <strain evidence="3">ATCC 49924 / DSM 5501 / Z-7288</strain>
    </source>
</reference>
<organism evidence="2 3">
    <name type="scientific">Acetohalobium arabaticum (strain ATCC 49924 / DSM 5501 / Z-7288)</name>
    <dbReference type="NCBI Taxonomy" id="574087"/>
    <lineage>
        <taxon>Bacteria</taxon>
        <taxon>Bacillati</taxon>
        <taxon>Bacillota</taxon>
        <taxon>Clostridia</taxon>
        <taxon>Halanaerobiales</taxon>
        <taxon>Halobacteroidaceae</taxon>
        <taxon>Acetohalobium</taxon>
    </lineage>
</organism>
<evidence type="ECO:0000313" key="3">
    <source>
        <dbReference type="Proteomes" id="UP000001661"/>
    </source>
</evidence>
<accession>D9QUK6</accession>
<protein>
    <recommendedName>
        <fullName evidence="1">Lon proteolytic domain-containing protein</fullName>
    </recommendedName>
</protein>